<organism evidence="1 2">
    <name type="scientific">Nezara viridula</name>
    <name type="common">Southern green stink bug</name>
    <name type="synonym">Cimex viridulus</name>
    <dbReference type="NCBI Taxonomy" id="85310"/>
    <lineage>
        <taxon>Eukaryota</taxon>
        <taxon>Metazoa</taxon>
        <taxon>Ecdysozoa</taxon>
        <taxon>Arthropoda</taxon>
        <taxon>Hexapoda</taxon>
        <taxon>Insecta</taxon>
        <taxon>Pterygota</taxon>
        <taxon>Neoptera</taxon>
        <taxon>Paraneoptera</taxon>
        <taxon>Hemiptera</taxon>
        <taxon>Heteroptera</taxon>
        <taxon>Panheteroptera</taxon>
        <taxon>Pentatomomorpha</taxon>
        <taxon>Pentatomoidea</taxon>
        <taxon>Pentatomidae</taxon>
        <taxon>Pentatominae</taxon>
        <taxon>Nezara</taxon>
    </lineage>
</organism>
<dbReference type="AlphaFoldDB" id="A0A9P0EB78"/>
<evidence type="ECO:0000313" key="2">
    <source>
        <dbReference type="Proteomes" id="UP001152798"/>
    </source>
</evidence>
<dbReference type="Proteomes" id="UP001152798">
    <property type="component" value="Chromosome 2"/>
</dbReference>
<reference evidence="1" key="1">
    <citation type="submission" date="2022-01" db="EMBL/GenBank/DDBJ databases">
        <authorList>
            <person name="King R."/>
        </authorList>
    </citation>
    <scope>NUCLEOTIDE SEQUENCE</scope>
</reference>
<sequence length="73" mass="8219">MVPTENEEQPTGPHLERSLAIEAAPPEEGDKDIDKLMKSLLSQHVIYEGIRLDVRPILSRIPYSFKSCLTVTD</sequence>
<gene>
    <name evidence="1" type="ORF">NEZAVI_LOCUS4740</name>
</gene>
<dbReference type="EMBL" id="OV725078">
    <property type="protein sequence ID" value="CAH1394205.1"/>
    <property type="molecule type" value="Genomic_DNA"/>
</dbReference>
<proteinExistence type="predicted"/>
<protein>
    <submittedName>
        <fullName evidence="1">Uncharacterized protein</fullName>
    </submittedName>
</protein>
<name>A0A9P0EB78_NEZVI</name>
<accession>A0A9P0EB78</accession>
<keyword evidence="2" id="KW-1185">Reference proteome</keyword>
<evidence type="ECO:0000313" key="1">
    <source>
        <dbReference type="EMBL" id="CAH1394205.1"/>
    </source>
</evidence>